<evidence type="ECO:0000313" key="11">
    <source>
        <dbReference type="Proteomes" id="UP000198807"/>
    </source>
</evidence>
<evidence type="ECO:0000256" key="1">
    <source>
        <dbReference type="ARBA" id="ARBA00004429"/>
    </source>
</evidence>
<evidence type="ECO:0000256" key="3">
    <source>
        <dbReference type="ARBA" id="ARBA00022475"/>
    </source>
</evidence>
<feature type="transmembrane region" description="Helical" evidence="9">
    <location>
        <begin position="71"/>
        <end position="89"/>
    </location>
</feature>
<dbReference type="Pfam" id="PF05128">
    <property type="entry name" value="DUF697"/>
    <property type="match status" value="1"/>
</dbReference>
<organism evidence="10 11">
    <name type="scientific">Halomonas daqiaonensis</name>
    <dbReference type="NCBI Taxonomy" id="650850"/>
    <lineage>
        <taxon>Bacteria</taxon>
        <taxon>Pseudomonadati</taxon>
        <taxon>Pseudomonadota</taxon>
        <taxon>Gammaproteobacteria</taxon>
        <taxon>Oceanospirillales</taxon>
        <taxon>Halomonadaceae</taxon>
        <taxon>Halomonas</taxon>
    </lineage>
</organism>
<keyword evidence="4" id="KW-0997">Cell inner membrane</keyword>
<proteinExistence type="inferred from homology"/>
<keyword evidence="6 9" id="KW-1133">Transmembrane helix</keyword>
<dbReference type="AlphaFoldDB" id="A0A1H7L6R1"/>
<dbReference type="OrthoDB" id="958025at2"/>
<keyword evidence="7 9" id="KW-0472">Membrane</keyword>
<dbReference type="PANTHER" id="PTHR39342:SF1">
    <property type="entry name" value="UPF0283 MEMBRANE PROTEIN YCJF"/>
    <property type="match status" value="1"/>
</dbReference>
<sequence length="356" mass="39323">MSPNHEQDPRPGKRFTLDDTTARDADARDPRPGQHYDAGLPSQPLVDPQTDAAPGEQALGDDLMRPRKRRWGLLALLGGSLGLGAAEAARTLQAASLGSDWLAGGWSLLLLLALGLGGSAILHELWRLRRLSRHAQLREHLAALPEATPARAMSLAGQLRRDLDLDDDHPHWQAFLMAHEPHHDGRDIRSLLIHHLLAPRDREARRLISRMSGETAVMVAVSPLTLVDMALVAWRHLAMVDRLCRLYGLELGYAARLRLLRSVLYQMAFAGVSEIASEASMQMLSMDLAGKLSTRAAQGLGVGLLGARLGLRTQRLARPLDFATDEAPHMADLRRDLWQQLRRLEAGEEKTKARQP</sequence>
<feature type="transmembrane region" description="Helical" evidence="9">
    <location>
        <begin position="101"/>
        <end position="123"/>
    </location>
</feature>
<comment type="subcellular location">
    <subcellularLocation>
        <location evidence="1">Cell inner membrane</location>
        <topology evidence="1">Multi-pass membrane protein</topology>
    </subcellularLocation>
</comment>
<protein>
    <submittedName>
        <fullName evidence="10">Putative membrane protein</fullName>
    </submittedName>
</protein>
<keyword evidence="3" id="KW-1003">Cell membrane</keyword>
<evidence type="ECO:0000256" key="2">
    <source>
        <dbReference type="ARBA" id="ARBA00008255"/>
    </source>
</evidence>
<feature type="transmembrane region" description="Helical" evidence="9">
    <location>
        <begin position="215"/>
        <end position="234"/>
    </location>
</feature>
<keyword evidence="11" id="KW-1185">Reference proteome</keyword>
<evidence type="ECO:0000256" key="6">
    <source>
        <dbReference type="ARBA" id="ARBA00022989"/>
    </source>
</evidence>
<evidence type="ECO:0000313" key="10">
    <source>
        <dbReference type="EMBL" id="SEK94648.1"/>
    </source>
</evidence>
<evidence type="ECO:0000256" key="4">
    <source>
        <dbReference type="ARBA" id="ARBA00022519"/>
    </source>
</evidence>
<name>A0A1H7L6R1_9GAMM</name>
<evidence type="ECO:0000256" key="9">
    <source>
        <dbReference type="SAM" id="Phobius"/>
    </source>
</evidence>
<keyword evidence="5 9" id="KW-0812">Transmembrane</keyword>
<dbReference type="STRING" id="650850.SAMN04488129_105186"/>
<dbReference type="InterPro" id="IPR021147">
    <property type="entry name" value="DUF697"/>
</dbReference>
<dbReference type="RefSeq" id="WP_089711532.1">
    <property type="nucleotide sequence ID" value="NZ_FOBC01000005.1"/>
</dbReference>
<accession>A0A1H7L6R1</accession>
<feature type="compositionally biased region" description="Basic and acidic residues" evidence="8">
    <location>
        <begin position="1"/>
        <end position="34"/>
    </location>
</feature>
<dbReference type="EMBL" id="FOBC01000005">
    <property type="protein sequence ID" value="SEK94648.1"/>
    <property type="molecule type" value="Genomic_DNA"/>
</dbReference>
<comment type="similarity">
    <text evidence="2">Belongs to the UPF0283 family.</text>
</comment>
<dbReference type="GO" id="GO:0005886">
    <property type="term" value="C:plasma membrane"/>
    <property type="evidence" value="ECO:0007669"/>
    <property type="project" value="UniProtKB-SubCell"/>
</dbReference>
<gene>
    <name evidence="10" type="ORF">SAMN04488129_105186</name>
</gene>
<reference evidence="11" key="1">
    <citation type="submission" date="2016-10" db="EMBL/GenBank/DDBJ databases">
        <authorList>
            <person name="Varghese N."/>
            <person name="Submissions S."/>
        </authorList>
    </citation>
    <scope>NUCLEOTIDE SEQUENCE [LARGE SCALE GENOMIC DNA]</scope>
    <source>
        <strain evidence="11">CGMCC 1.9150</strain>
    </source>
</reference>
<feature type="region of interest" description="Disordered" evidence="8">
    <location>
        <begin position="1"/>
        <end position="62"/>
    </location>
</feature>
<evidence type="ECO:0000256" key="7">
    <source>
        <dbReference type="ARBA" id="ARBA00023136"/>
    </source>
</evidence>
<evidence type="ECO:0000256" key="8">
    <source>
        <dbReference type="SAM" id="MobiDB-lite"/>
    </source>
</evidence>
<dbReference type="InterPro" id="IPR006507">
    <property type="entry name" value="UPF0283"/>
</dbReference>
<dbReference type="PANTHER" id="PTHR39342">
    <property type="entry name" value="UPF0283 MEMBRANE PROTEIN YCJF"/>
    <property type="match status" value="1"/>
</dbReference>
<dbReference type="NCBIfam" id="TIGR01620">
    <property type="entry name" value="hyp_HI0043"/>
    <property type="match status" value="1"/>
</dbReference>
<evidence type="ECO:0000256" key="5">
    <source>
        <dbReference type="ARBA" id="ARBA00022692"/>
    </source>
</evidence>
<dbReference type="Proteomes" id="UP000198807">
    <property type="component" value="Unassembled WGS sequence"/>
</dbReference>